<sequence length="31" mass="3385">MTLGIMDVPNDSRFTLRPGGSVQDLRGRASH</sequence>
<organism evidence="2 3">
    <name type="scientific">Rosistilla carotiformis</name>
    <dbReference type="NCBI Taxonomy" id="2528017"/>
    <lineage>
        <taxon>Bacteria</taxon>
        <taxon>Pseudomonadati</taxon>
        <taxon>Planctomycetota</taxon>
        <taxon>Planctomycetia</taxon>
        <taxon>Pirellulales</taxon>
        <taxon>Pirellulaceae</taxon>
        <taxon>Rosistilla</taxon>
    </lineage>
</organism>
<dbReference type="EMBL" id="CP036348">
    <property type="protein sequence ID" value="QDV71595.1"/>
    <property type="molecule type" value="Genomic_DNA"/>
</dbReference>
<proteinExistence type="predicted"/>
<keyword evidence="3" id="KW-1185">Reference proteome</keyword>
<gene>
    <name evidence="2" type="ORF">Poly24_53340</name>
</gene>
<dbReference type="KEGG" id="rcf:Poly24_53340"/>
<name>A0A518K1F9_9BACT</name>
<protein>
    <submittedName>
        <fullName evidence="2">Uncharacterized protein</fullName>
    </submittedName>
</protein>
<evidence type="ECO:0000313" key="3">
    <source>
        <dbReference type="Proteomes" id="UP000315082"/>
    </source>
</evidence>
<reference evidence="2 3" key="1">
    <citation type="submission" date="2019-02" db="EMBL/GenBank/DDBJ databases">
        <title>Deep-cultivation of Planctomycetes and their phenomic and genomic characterization uncovers novel biology.</title>
        <authorList>
            <person name="Wiegand S."/>
            <person name="Jogler M."/>
            <person name="Boedeker C."/>
            <person name="Pinto D."/>
            <person name="Vollmers J."/>
            <person name="Rivas-Marin E."/>
            <person name="Kohn T."/>
            <person name="Peeters S.H."/>
            <person name="Heuer A."/>
            <person name="Rast P."/>
            <person name="Oberbeckmann S."/>
            <person name="Bunk B."/>
            <person name="Jeske O."/>
            <person name="Meyerdierks A."/>
            <person name="Storesund J.E."/>
            <person name="Kallscheuer N."/>
            <person name="Luecker S."/>
            <person name="Lage O.M."/>
            <person name="Pohl T."/>
            <person name="Merkel B.J."/>
            <person name="Hornburger P."/>
            <person name="Mueller R.-W."/>
            <person name="Bruemmer F."/>
            <person name="Labrenz M."/>
            <person name="Spormann A.M."/>
            <person name="Op den Camp H."/>
            <person name="Overmann J."/>
            <person name="Amann R."/>
            <person name="Jetten M.S.M."/>
            <person name="Mascher T."/>
            <person name="Medema M.H."/>
            <person name="Devos D.P."/>
            <person name="Kaster A.-K."/>
            <person name="Ovreas L."/>
            <person name="Rohde M."/>
            <person name="Galperin M.Y."/>
            <person name="Jogler C."/>
        </authorList>
    </citation>
    <scope>NUCLEOTIDE SEQUENCE [LARGE SCALE GENOMIC DNA]</scope>
    <source>
        <strain evidence="2 3">Poly24</strain>
    </source>
</reference>
<feature type="region of interest" description="Disordered" evidence="1">
    <location>
        <begin position="1"/>
        <end position="31"/>
    </location>
</feature>
<dbReference type="AlphaFoldDB" id="A0A518K1F9"/>
<dbReference type="Proteomes" id="UP000315082">
    <property type="component" value="Chromosome"/>
</dbReference>
<evidence type="ECO:0000313" key="2">
    <source>
        <dbReference type="EMBL" id="QDV71595.1"/>
    </source>
</evidence>
<accession>A0A518K1F9</accession>
<evidence type="ECO:0000256" key="1">
    <source>
        <dbReference type="SAM" id="MobiDB-lite"/>
    </source>
</evidence>